<dbReference type="EMBL" id="JABCRI010000006">
    <property type="protein sequence ID" value="KAF8404269.1"/>
    <property type="molecule type" value="Genomic_DNA"/>
</dbReference>
<accession>A0A835DLD9</accession>
<dbReference type="PANTHER" id="PTHR36322:SF3">
    <property type="entry name" value="TRANSMEMBRANE PROTEIN"/>
    <property type="match status" value="1"/>
</dbReference>
<evidence type="ECO:0000313" key="1">
    <source>
        <dbReference type="EMBL" id="KAF8404269.1"/>
    </source>
</evidence>
<gene>
    <name evidence="1" type="ORF">HHK36_009151</name>
</gene>
<proteinExistence type="predicted"/>
<dbReference type="Proteomes" id="UP000655225">
    <property type="component" value="Unassembled WGS sequence"/>
</dbReference>
<comment type="caution">
    <text evidence="1">The sequence shown here is derived from an EMBL/GenBank/DDBJ whole genome shotgun (WGS) entry which is preliminary data.</text>
</comment>
<dbReference type="PANTHER" id="PTHR36322">
    <property type="entry name" value="TRANSMEMBRANE PROTEIN"/>
    <property type="match status" value="1"/>
</dbReference>
<sequence length="149" mass="17192">MVGKARGQQRHRNELLSTIKTPTPMPTPMKLLMGWLWSRRRRCVFLLFCYPLLLPILCLTFPFLCVAELCFGLCRRRSQKSPDIRVSDNAVAGRLLRCEEGDPIEVGEVRLLHRYLEDQIRLVGSVYDCGDDAIFCEDDYYGEKTPLLP</sequence>
<evidence type="ECO:0000313" key="2">
    <source>
        <dbReference type="Proteomes" id="UP000655225"/>
    </source>
</evidence>
<protein>
    <submittedName>
        <fullName evidence="1">Uncharacterized protein</fullName>
    </submittedName>
</protein>
<dbReference type="OrthoDB" id="1938304at2759"/>
<dbReference type="AlphaFoldDB" id="A0A835DLD9"/>
<keyword evidence="2" id="KW-1185">Reference proteome</keyword>
<reference evidence="1 2" key="1">
    <citation type="submission" date="2020-04" db="EMBL/GenBank/DDBJ databases">
        <title>Plant Genome Project.</title>
        <authorList>
            <person name="Zhang R.-G."/>
        </authorList>
    </citation>
    <scope>NUCLEOTIDE SEQUENCE [LARGE SCALE GENOMIC DNA]</scope>
    <source>
        <strain evidence="1">YNK0</strain>
        <tissue evidence="1">Leaf</tissue>
    </source>
</reference>
<organism evidence="1 2">
    <name type="scientific">Tetracentron sinense</name>
    <name type="common">Spur-leaf</name>
    <dbReference type="NCBI Taxonomy" id="13715"/>
    <lineage>
        <taxon>Eukaryota</taxon>
        <taxon>Viridiplantae</taxon>
        <taxon>Streptophyta</taxon>
        <taxon>Embryophyta</taxon>
        <taxon>Tracheophyta</taxon>
        <taxon>Spermatophyta</taxon>
        <taxon>Magnoliopsida</taxon>
        <taxon>Trochodendrales</taxon>
        <taxon>Trochodendraceae</taxon>
        <taxon>Tetracentron</taxon>
    </lineage>
</organism>
<dbReference type="OMA" id="VYDCGEE"/>
<name>A0A835DLD9_TETSI</name>